<evidence type="ECO:0000313" key="7">
    <source>
        <dbReference type="EMBL" id="GMG81821.1"/>
    </source>
</evidence>
<dbReference type="SUPFAM" id="SSF63411">
    <property type="entry name" value="LuxS/MPP-like metallohydrolase"/>
    <property type="match status" value="2"/>
</dbReference>
<dbReference type="InterPro" id="IPR007863">
    <property type="entry name" value="Peptidase_M16_C"/>
</dbReference>
<evidence type="ECO:0000259" key="6">
    <source>
        <dbReference type="Pfam" id="PF05193"/>
    </source>
</evidence>
<feature type="domain" description="Peptidase M16 N-terminal" evidence="5">
    <location>
        <begin position="17"/>
        <end position="164"/>
    </location>
</feature>
<dbReference type="InterPro" id="IPR001431">
    <property type="entry name" value="Pept_M16_Zn_BS"/>
</dbReference>
<comment type="similarity">
    <text evidence="2 4">Belongs to the peptidase M16 family.</text>
</comment>
<keyword evidence="8" id="KW-1185">Reference proteome</keyword>
<evidence type="ECO:0000256" key="3">
    <source>
        <dbReference type="ARBA" id="ARBA00023049"/>
    </source>
</evidence>
<dbReference type="PANTHER" id="PTHR11851">
    <property type="entry name" value="METALLOPROTEASE"/>
    <property type="match status" value="1"/>
</dbReference>
<organism evidence="7 8">
    <name type="scientific">Paralimibaculum aggregatum</name>
    <dbReference type="NCBI Taxonomy" id="3036245"/>
    <lineage>
        <taxon>Bacteria</taxon>
        <taxon>Pseudomonadati</taxon>
        <taxon>Pseudomonadota</taxon>
        <taxon>Alphaproteobacteria</taxon>
        <taxon>Rhodobacterales</taxon>
        <taxon>Paracoccaceae</taxon>
        <taxon>Paralimibaculum</taxon>
    </lineage>
</organism>
<evidence type="ECO:0000259" key="5">
    <source>
        <dbReference type="Pfam" id="PF00675"/>
    </source>
</evidence>
<dbReference type="Pfam" id="PF05193">
    <property type="entry name" value="Peptidase_M16_C"/>
    <property type="match status" value="1"/>
</dbReference>
<dbReference type="InterPro" id="IPR050361">
    <property type="entry name" value="MPP/UQCRC_Complex"/>
</dbReference>
<dbReference type="Gene3D" id="3.30.830.10">
    <property type="entry name" value="Metalloenzyme, LuxS/M16 peptidase-like"/>
    <property type="match status" value="2"/>
</dbReference>
<keyword evidence="3" id="KW-0482">Metalloprotease</keyword>
<gene>
    <name evidence="7" type="ORF">LNKW23_10340</name>
</gene>
<dbReference type="InterPro" id="IPR011249">
    <property type="entry name" value="Metalloenz_LuxS/M16"/>
</dbReference>
<dbReference type="Proteomes" id="UP001239909">
    <property type="component" value="Unassembled WGS sequence"/>
</dbReference>
<dbReference type="EMBL" id="BSYI01000006">
    <property type="protein sequence ID" value="GMG81821.1"/>
    <property type="molecule type" value="Genomic_DNA"/>
</dbReference>
<name>A0ABQ6LHB2_9RHOB</name>
<reference evidence="7 8" key="1">
    <citation type="submission" date="2023-04" db="EMBL/GenBank/DDBJ databases">
        <title>Marinoamorphus aggregata gen. nov., sp. Nov., isolate from tissue of brittle star Ophioplocus japonicus.</title>
        <authorList>
            <person name="Kawano K."/>
            <person name="Sawayama S."/>
            <person name="Nakagawa S."/>
        </authorList>
    </citation>
    <scope>NUCLEOTIDE SEQUENCE [LARGE SCALE GENOMIC DNA]</scope>
    <source>
        <strain evidence="7 8">NKW23</strain>
    </source>
</reference>
<accession>A0ABQ6LHB2</accession>
<keyword evidence="3" id="KW-0645">Protease</keyword>
<evidence type="ECO:0000256" key="1">
    <source>
        <dbReference type="ARBA" id="ARBA00001947"/>
    </source>
</evidence>
<protein>
    <submittedName>
        <fullName evidence="7">Pitrilysin family protein</fullName>
    </submittedName>
</protein>
<dbReference type="Pfam" id="PF00675">
    <property type="entry name" value="Peptidase_M16"/>
    <property type="match status" value="1"/>
</dbReference>
<keyword evidence="3" id="KW-0378">Hydrolase</keyword>
<evidence type="ECO:0000313" key="8">
    <source>
        <dbReference type="Proteomes" id="UP001239909"/>
    </source>
</evidence>
<dbReference type="RefSeq" id="WP_285670544.1">
    <property type="nucleotide sequence ID" value="NZ_BSYI01000006.1"/>
</dbReference>
<comment type="caution">
    <text evidence="7">The sequence shown here is derived from an EMBL/GenBank/DDBJ whole genome shotgun (WGS) entry which is preliminary data.</text>
</comment>
<evidence type="ECO:0000256" key="2">
    <source>
        <dbReference type="ARBA" id="ARBA00007261"/>
    </source>
</evidence>
<sequence>MTLPTTVETTRLANGFRIVTEHMPGLGSAALGIWIEAGANHERVEENGIAHFLEHMAFKGTARRSALAIAEEIEDVGGYLNAYTSRERTAYYARVLPDDVPLALDILADILREPALAEGEIETERGVILQEIGQCLDTPDDVIFDWLQETAFPDQPMGRAILGPPERVRAFSRTDLSGFIGRHYRPGQMILSAAGAVDHDAIVRLAESLFADMAPQPRSARAEARYGGGERRVEKELEQAHFALALPAPAYADPDFHAAQILATTLGGGMSSRLFQEAREKRGLCYAIFAQAAAWADCGLFMVYAGTGAEDVGELANLTADELARAAADLSETEIARARAQTKAGLVMGLESPSSRAERMAAMMSIWGKVLPLEETVAKIDAVDAAAARAVAARILAGPPSLALYGPVQRAPDAAALARRLAA</sequence>
<proteinExistence type="inferred from homology"/>
<evidence type="ECO:0000256" key="4">
    <source>
        <dbReference type="RuleBase" id="RU004447"/>
    </source>
</evidence>
<dbReference type="PANTHER" id="PTHR11851:SF49">
    <property type="entry name" value="MITOCHONDRIAL-PROCESSING PEPTIDASE SUBUNIT ALPHA"/>
    <property type="match status" value="1"/>
</dbReference>
<dbReference type="InterPro" id="IPR011765">
    <property type="entry name" value="Pept_M16_N"/>
</dbReference>
<comment type="cofactor">
    <cofactor evidence="1">
        <name>Zn(2+)</name>
        <dbReference type="ChEBI" id="CHEBI:29105"/>
    </cofactor>
</comment>
<feature type="domain" description="Peptidase M16 C-terminal" evidence="6">
    <location>
        <begin position="171"/>
        <end position="341"/>
    </location>
</feature>
<dbReference type="PROSITE" id="PS00143">
    <property type="entry name" value="INSULINASE"/>
    <property type="match status" value="1"/>
</dbReference>